<dbReference type="RefSeq" id="WP_016840795.1">
    <property type="nucleotide sequence ID" value="NZ_JANUDK010000003.1"/>
</dbReference>
<reference evidence="1 2" key="1">
    <citation type="submission" date="2024-07" db="EMBL/GenBank/DDBJ databases">
        <title>Genomic Encyclopedia of Type Strains, Phase V (KMG-V): Genome sequencing to study the core and pangenomes of soil and plant-associated prokaryotes.</title>
        <authorList>
            <person name="Whitman W."/>
        </authorList>
    </citation>
    <scope>NUCLEOTIDE SEQUENCE [LARGE SCALE GENOMIC DNA]</scope>
    <source>
        <strain evidence="1 2">USDA 415</strain>
    </source>
</reference>
<proteinExistence type="predicted"/>
<keyword evidence="2" id="KW-1185">Reference proteome</keyword>
<evidence type="ECO:0000313" key="1">
    <source>
        <dbReference type="EMBL" id="MEY9314687.1"/>
    </source>
</evidence>
<dbReference type="InterPro" id="IPR014942">
    <property type="entry name" value="AbiEii"/>
</dbReference>
<dbReference type="Proteomes" id="UP001565471">
    <property type="component" value="Unassembled WGS sequence"/>
</dbReference>
<accession>A0ABV4EV78</accession>
<comment type="caution">
    <text evidence="1">The sequence shown here is derived from an EMBL/GenBank/DDBJ whole genome shotgun (WGS) entry which is preliminary data.</text>
</comment>
<name>A0ABV4EV78_BRAEL</name>
<protein>
    <submittedName>
        <fullName evidence="1">Nucleotidyltransferase component of viral defense system</fullName>
    </submittedName>
</protein>
<sequence>MIPAMNIVAWSQKAPWPEDRQVEQDLIISRALVEIFKDDYLKKELRFRGGTALNKLHFPSAYRYSEDIDLTRTTEGPVGPILDHLRAVLEPWMGRAHYDLGEIGPRLTFTIKPEDENASQPIRVKVEIATRERIAYDGAKSFPFQVKNPWFNDKADIASFSREEILATKLRALLQRDKGRDLVDLAKAVALLDGLDAARIVELLGKYLGASGQAISRAEAEERMWAKLEDPSFLADVRPLLAADDAEDFDAEAERAAFVTVFTKLVKRIPGHAWAETSAMAKQFEMPELAST</sequence>
<dbReference type="Pfam" id="PF08843">
    <property type="entry name" value="AbiEii"/>
    <property type="match status" value="1"/>
</dbReference>
<evidence type="ECO:0000313" key="2">
    <source>
        <dbReference type="Proteomes" id="UP001565471"/>
    </source>
</evidence>
<dbReference type="EMBL" id="JBGBZA010000002">
    <property type="protein sequence ID" value="MEY9314687.1"/>
    <property type="molecule type" value="Genomic_DNA"/>
</dbReference>
<organism evidence="1 2">
    <name type="scientific">Bradyrhizobium elkanii</name>
    <dbReference type="NCBI Taxonomy" id="29448"/>
    <lineage>
        <taxon>Bacteria</taxon>
        <taxon>Pseudomonadati</taxon>
        <taxon>Pseudomonadota</taxon>
        <taxon>Alphaproteobacteria</taxon>
        <taxon>Hyphomicrobiales</taxon>
        <taxon>Nitrobacteraceae</taxon>
        <taxon>Bradyrhizobium</taxon>
    </lineage>
</organism>
<dbReference type="Gene3D" id="3.10.450.620">
    <property type="entry name" value="JHP933, nucleotidyltransferase-like core domain"/>
    <property type="match status" value="1"/>
</dbReference>
<gene>
    <name evidence="1" type="ORF">ABIF29_001486</name>
</gene>